<gene>
    <name evidence="1" type="ORF">DPV98_07710</name>
</gene>
<accession>A0A369ZBP6</accession>
<organism evidence="1 2">
    <name type="scientific">Haemophilus parahaemolyticus</name>
    <dbReference type="NCBI Taxonomy" id="735"/>
    <lineage>
        <taxon>Bacteria</taxon>
        <taxon>Pseudomonadati</taxon>
        <taxon>Pseudomonadota</taxon>
        <taxon>Gammaproteobacteria</taxon>
        <taxon>Pasteurellales</taxon>
        <taxon>Pasteurellaceae</taxon>
        <taxon>Haemophilus</taxon>
    </lineage>
</organism>
<evidence type="ECO:0000313" key="2">
    <source>
        <dbReference type="Proteomes" id="UP000253999"/>
    </source>
</evidence>
<dbReference type="Proteomes" id="UP000253999">
    <property type="component" value="Unassembled WGS sequence"/>
</dbReference>
<reference evidence="1 2" key="1">
    <citation type="submission" date="2018-05" db="EMBL/GenBank/DDBJ databases">
        <title>Draft Genome Sequences for a Diverse set of 7 Haemophilus Species.</title>
        <authorList>
            <person name="Nichols M."/>
            <person name="Topaz N."/>
            <person name="Wang X."/>
            <person name="Wang X."/>
            <person name="Boxrud D."/>
        </authorList>
    </citation>
    <scope>NUCLEOTIDE SEQUENCE [LARGE SCALE GENOMIC DNA]</scope>
    <source>
        <strain evidence="1 2">C2010039593</strain>
    </source>
</reference>
<dbReference type="EMBL" id="QEQD01000008">
    <property type="protein sequence ID" value="RDF01812.1"/>
    <property type="molecule type" value="Genomic_DNA"/>
</dbReference>
<comment type="caution">
    <text evidence="1">The sequence shown here is derived from an EMBL/GenBank/DDBJ whole genome shotgun (WGS) entry which is preliminary data.</text>
</comment>
<proteinExistence type="predicted"/>
<evidence type="ECO:0000313" key="1">
    <source>
        <dbReference type="EMBL" id="RDF01812.1"/>
    </source>
</evidence>
<sequence>MDNTVTEMINAFEEFAYSIKQKNHRYLSWEHCYQQFRSARLERDKKEPDLDYLSLQLAFYLASWGMYRGSSFLLQRDYKVHIPIVKEILKSEYDCLQGLECDNLLADKIVQERLVEIDTKLEQFYKAIRQSVVNKDIKNSISKILITKVLLGTLGCTPAYDRFFILGARKTKVTSGLFSLHSMKRLAAFYEENKSQFEAVREKYRIGDQRYPQMKLLDMVLWQIGTKS</sequence>
<protein>
    <submittedName>
        <fullName evidence="1">Uncharacterized protein</fullName>
    </submittedName>
</protein>
<dbReference type="AlphaFoldDB" id="A0A369ZBP6"/>
<name>A0A369ZBP6_HAEPH</name>
<dbReference type="RefSeq" id="WP_040218433.1">
    <property type="nucleotide sequence ID" value="NZ_CAUUCS010000033.1"/>
</dbReference>